<dbReference type="PANTHER" id="PTHR11552:SF201">
    <property type="entry name" value="GLUCOSE-METHANOL-CHOLINE OXIDOREDUCTASE N-TERMINAL DOMAIN-CONTAINING PROTEIN"/>
    <property type="match status" value="1"/>
</dbReference>
<name>C9SVW5_VERA1</name>
<dbReference type="HOGENOM" id="CLU_002865_6_0_1"/>
<dbReference type="PANTHER" id="PTHR11552">
    <property type="entry name" value="GLUCOSE-METHANOL-CHOLINE GMC OXIDOREDUCTASE"/>
    <property type="match status" value="1"/>
</dbReference>
<dbReference type="PIRSF" id="PIRSF000137">
    <property type="entry name" value="Alcohol_oxidase"/>
    <property type="match status" value="1"/>
</dbReference>
<dbReference type="RefSeq" id="XP_003000545.1">
    <property type="nucleotide sequence ID" value="XM_003000499.1"/>
</dbReference>
<evidence type="ECO:0000256" key="1">
    <source>
        <dbReference type="ARBA" id="ARBA00001974"/>
    </source>
</evidence>
<dbReference type="Gene3D" id="4.10.450.10">
    <property type="entry name" value="Glucose Oxidase, domain 2"/>
    <property type="match status" value="1"/>
</dbReference>
<dbReference type="GO" id="GO:0050660">
    <property type="term" value="F:flavin adenine dinucleotide binding"/>
    <property type="evidence" value="ECO:0007669"/>
    <property type="project" value="InterPro"/>
</dbReference>
<comment type="cofactor">
    <cofactor evidence="1 7">
        <name>FAD</name>
        <dbReference type="ChEBI" id="CHEBI:57692"/>
    </cofactor>
</comment>
<protein>
    <submittedName>
        <fullName evidence="12">Glucose oxidase</fullName>
    </submittedName>
</protein>
<feature type="binding site" evidence="7">
    <location>
        <position position="100"/>
    </location>
    <ligand>
        <name>FAD</name>
        <dbReference type="ChEBI" id="CHEBI:57692"/>
    </ligand>
</feature>
<dbReference type="OMA" id="GENMIDQ"/>
<evidence type="ECO:0000256" key="5">
    <source>
        <dbReference type="ARBA" id="ARBA00023002"/>
    </source>
</evidence>
<dbReference type="GO" id="GO:0016614">
    <property type="term" value="F:oxidoreductase activity, acting on CH-OH group of donors"/>
    <property type="evidence" value="ECO:0007669"/>
    <property type="project" value="InterPro"/>
</dbReference>
<evidence type="ECO:0000313" key="12">
    <source>
        <dbReference type="EMBL" id="EEY22930.1"/>
    </source>
</evidence>
<dbReference type="KEGG" id="val:VDBG_09040"/>
<evidence type="ECO:0000259" key="10">
    <source>
        <dbReference type="PROSITE" id="PS00623"/>
    </source>
</evidence>
<dbReference type="SUPFAM" id="SSF54373">
    <property type="entry name" value="FAD-linked reductases, C-terminal domain"/>
    <property type="match status" value="1"/>
</dbReference>
<feature type="binding site" evidence="7">
    <location>
        <position position="249"/>
    </location>
    <ligand>
        <name>FAD</name>
        <dbReference type="ChEBI" id="CHEBI:57692"/>
    </ligand>
</feature>
<dbReference type="EMBL" id="DS985227">
    <property type="protein sequence ID" value="EEY22930.1"/>
    <property type="molecule type" value="Genomic_DNA"/>
</dbReference>
<dbReference type="InterPro" id="IPR012132">
    <property type="entry name" value="GMC_OxRdtase"/>
</dbReference>
<dbReference type="OrthoDB" id="269227at2759"/>
<feature type="domain" description="Glucose-methanol-choline oxidoreductase N-terminal" evidence="10">
    <location>
        <begin position="98"/>
        <end position="121"/>
    </location>
</feature>
<evidence type="ECO:0000256" key="4">
    <source>
        <dbReference type="ARBA" id="ARBA00022827"/>
    </source>
</evidence>
<dbReference type="AlphaFoldDB" id="C9SVW5"/>
<dbReference type="Gene3D" id="3.30.560.10">
    <property type="entry name" value="Glucose Oxidase, domain 3"/>
    <property type="match status" value="1"/>
</dbReference>
<dbReference type="PROSITE" id="PS00623">
    <property type="entry name" value="GMC_OXRED_1"/>
    <property type="match status" value="1"/>
</dbReference>
<dbReference type="STRING" id="526221.C9SVW5"/>
<evidence type="ECO:0000259" key="11">
    <source>
        <dbReference type="PROSITE" id="PS00624"/>
    </source>
</evidence>
<evidence type="ECO:0000256" key="8">
    <source>
        <dbReference type="RuleBase" id="RU003968"/>
    </source>
</evidence>
<evidence type="ECO:0000256" key="6">
    <source>
        <dbReference type="PIRSR" id="PIRSR000137-1"/>
    </source>
</evidence>
<gene>
    <name evidence="12" type="ORF">VDBG_09040</name>
</gene>
<comment type="similarity">
    <text evidence="2 8">Belongs to the GMC oxidoreductase family.</text>
</comment>
<dbReference type="GeneID" id="9528252"/>
<dbReference type="InterPro" id="IPR000172">
    <property type="entry name" value="GMC_OxRdtase_N"/>
</dbReference>
<feature type="signal peptide" evidence="9">
    <location>
        <begin position="1"/>
        <end position="20"/>
    </location>
</feature>
<dbReference type="InterPro" id="IPR007867">
    <property type="entry name" value="GMC_OxRtase_C"/>
</dbReference>
<dbReference type="eggNOG" id="KOG1238">
    <property type="taxonomic scope" value="Eukaryota"/>
</dbReference>
<keyword evidence="4 7" id="KW-0274">FAD</keyword>
<evidence type="ECO:0000313" key="13">
    <source>
        <dbReference type="Proteomes" id="UP000008698"/>
    </source>
</evidence>
<feature type="active site" description="Proton acceptor" evidence="6">
    <location>
        <position position="569"/>
    </location>
</feature>
<evidence type="ECO:0000256" key="3">
    <source>
        <dbReference type="ARBA" id="ARBA00022630"/>
    </source>
</evidence>
<evidence type="ECO:0000256" key="9">
    <source>
        <dbReference type="SAM" id="SignalP"/>
    </source>
</evidence>
<evidence type="ECO:0000256" key="2">
    <source>
        <dbReference type="ARBA" id="ARBA00010790"/>
    </source>
</evidence>
<dbReference type="Proteomes" id="UP000008698">
    <property type="component" value="Unassembled WGS sequence"/>
</dbReference>
<keyword evidence="13" id="KW-1185">Reference proteome</keyword>
<accession>C9SVW5</accession>
<feature type="active site" description="Proton donor" evidence="6">
    <location>
        <position position="526"/>
    </location>
</feature>
<keyword evidence="9" id="KW-0732">Signal</keyword>
<dbReference type="InterPro" id="IPR027424">
    <property type="entry name" value="Glucose_Oxidase_domain_2"/>
</dbReference>
<dbReference type="SUPFAM" id="SSF51905">
    <property type="entry name" value="FAD/NAD(P)-binding domain"/>
    <property type="match status" value="1"/>
</dbReference>
<organism evidence="13">
    <name type="scientific">Verticillium alfalfae (strain VaMs.102 / ATCC MYA-4576 / FGSC 10136)</name>
    <name type="common">Verticillium wilt of alfalfa</name>
    <name type="synonym">Verticillium albo-atrum</name>
    <dbReference type="NCBI Taxonomy" id="526221"/>
    <lineage>
        <taxon>Eukaryota</taxon>
        <taxon>Fungi</taxon>
        <taxon>Dikarya</taxon>
        <taxon>Ascomycota</taxon>
        <taxon>Pezizomycotina</taxon>
        <taxon>Sordariomycetes</taxon>
        <taxon>Hypocreomycetidae</taxon>
        <taxon>Glomerellales</taxon>
        <taxon>Plectosphaerellaceae</taxon>
        <taxon>Verticillium</taxon>
    </lineage>
</organism>
<dbReference type="Gene3D" id="3.50.50.60">
    <property type="entry name" value="FAD/NAD(P)-binding domain"/>
    <property type="match status" value="1"/>
</dbReference>
<proteinExistence type="inferred from homology"/>
<keyword evidence="3 8" id="KW-0285">Flavoprotein</keyword>
<feature type="chain" id="PRO_5003002671" evidence="9">
    <location>
        <begin position="21"/>
        <end position="589"/>
    </location>
</feature>
<dbReference type="Pfam" id="PF00732">
    <property type="entry name" value="GMC_oxred_N"/>
    <property type="match status" value="1"/>
</dbReference>
<feature type="binding site" evidence="7">
    <location>
        <position position="104"/>
    </location>
    <ligand>
        <name>FAD</name>
        <dbReference type="ChEBI" id="CHEBI:57692"/>
    </ligand>
</feature>
<dbReference type="InterPro" id="IPR036188">
    <property type="entry name" value="FAD/NAD-bd_sf"/>
</dbReference>
<reference evidence="13" key="1">
    <citation type="journal article" date="2011" name="PLoS Pathog.">
        <title>Comparative genomics yields insights into niche adaptation of plant vascular wilt pathogens.</title>
        <authorList>
            <person name="Klosterman S.J."/>
            <person name="Subbarao K.V."/>
            <person name="Kang S."/>
            <person name="Veronese P."/>
            <person name="Gold S.E."/>
            <person name="Thomma B.P.H.J."/>
            <person name="Chen Z."/>
            <person name="Henrissat B."/>
            <person name="Lee Y.-H."/>
            <person name="Park J."/>
            <person name="Garcia-Pedrajas M.D."/>
            <person name="Barbara D.J."/>
            <person name="Anchieta A."/>
            <person name="de Jonge R."/>
            <person name="Santhanam P."/>
            <person name="Maruthachalam K."/>
            <person name="Atallah Z."/>
            <person name="Amyotte S.G."/>
            <person name="Paz Z."/>
            <person name="Inderbitzin P."/>
            <person name="Hayes R.J."/>
            <person name="Heiman D.I."/>
            <person name="Young S."/>
            <person name="Zeng Q."/>
            <person name="Engels R."/>
            <person name="Galagan J."/>
            <person name="Cuomo C.A."/>
            <person name="Dobinson K.F."/>
            <person name="Ma L.-J."/>
        </authorList>
    </citation>
    <scope>NUCLEOTIDE SEQUENCE [LARGE SCALE GENOMIC DNA]</scope>
    <source>
        <strain evidence="13">VaMs.102 / ATCC MYA-4576 / FGSC 10136</strain>
    </source>
</reference>
<dbReference type="Pfam" id="PF05199">
    <property type="entry name" value="GMC_oxred_C"/>
    <property type="match status" value="1"/>
</dbReference>
<evidence type="ECO:0000256" key="7">
    <source>
        <dbReference type="PIRSR" id="PIRSR000137-2"/>
    </source>
</evidence>
<feature type="domain" description="Glucose-methanol-choline oxidoreductase N-terminal" evidence="11">
    <location>
        <begin position="297"/>
        <end position="311"/>
    </location>
</feature>
<dbReference type="PROSITE" id="PS00624">
    <property type="entry name" value="GMC_OXRED_2"/>
    <property type="match status" value="1"/>
</dbReference>
<keyword evidence="5" id="KW-0560">Oxidoreductase</keyword>
<sequence>MRVYPAVIAVLGGSLALAQSYDYIIVGAGTAGLVVANRLSEDPSVNVVVVEPGTDERDNLHIKGTDQFAQAFDTRLDWNYTTIPQVHAGGRSVTLHQGRVWGGTSAINGMAYVRGNRAEFDVWEELGNPGWNWDTMLPYFKKSEKYFIPREDQLAAGASYELQHHGFKGPLHVGLAPAFTNTSASPRLHAAWESLSVPRNPDFNSGSVRGYSYPPSTLDPTLNVRYDSSRAYIHPVEHRPNLQILQGTVKRITWAPQPRKQTKCQGRGLVANGVEYLTEAGEMKTIRATKEVVVSAGAIRTPGVLEGSGVGNPQILKALGIETKIDLPGVGENLLEQPHHTLVYDGNLEESTNAFYAYLTAENLFGERLAVVEASSRARIPEFARASVNASGDGALNVTVIEKLFTIQHDLMFKKNATIAEILTIIAVGLQFSDYWILFPFSRGSVHLSSKESIDKPLFDPRLMLADFDVQTTVAAGRLAKKFWQSEPVAASVGGQVLPDAATLPDDATDAQWETWARNNAVPNAHPIGTASMMSRELGGVVDPELKVYGTANVRVVDASVMPIQTSGHLTSTIYALAERLSDIIKHAA</sequence>